<feature type="DNA-binding region" description="H-T-H motif" evidence="4">
    <location>
        <begin position="34"/>
        <end position="53"/>
    </location>
</feature>
<dbReference type="InterPro" id="IPR009057">
    <property type="entry name" value="Homeodomain-like_sf"/>
</dbReference>
<keyword evidence="2 4" id="KW-0238">DNA-binding</keyword>
<comment type="caution">
    <text evidence="6">The sequence shown here is derived from an EMBL/GenBank/DDBJ whole genome shotgun (WGS) entry which is preliminary data.</text>
</comment>
<protein>
    <recommendedName>
        <fullName evidence="5">HTH tetR-type domain-containing protein</fullName>
    </recommendedName>
</protein>
<keyword evidence="3" id="KW-0804">Transcription</keyword>
<gene>
    <name evidence="6" type="ORF">GCM10017772_24550</name>
</gene>
<dbReference type="PRINTS" id="PR00455">
    <property type="entry name" value="HTHTETR"/>
</dbReference>
<dbReference type="GO" id="GO:0003700">
    <property type="term" value="F:DNA-binding transcription factor activity"/>
    <property type="evidence" value="ECO:0007669"/>
    <property type="project" value="TreeGrafter"/>
</dbReference>
<evidence type="ECO:0000313" key="7">
    <source>
        <dbReference type="Proteomes" id="UP000627369"/>
    </source>
</evidence>
<dbReference type="PROSITE" id="PS50977">
    <property type="entry name" value="HTH_TETR_2"/>
    <property type="match status" value="1"/>
</dbReference>
<evidence type="ECO:0000256" key="3">
    <source>
        <dbReference type="ARBA" id="ARBA00023163"/>
    </source>
</evidence>
<evidence type="ECO:0000313" key="6">
    <source>
        <dbReference type="EMBL" id="GHH73358.1"/>
    </source>
</evidence>
<evidence type="ECO:0000256" key="4">
    <source>
        <dbReference type="PROSITE-ProRule" id="PRU00335"/>
    </source>
</evidence>
<dbReference type="AlphaFoldDB" id="A0A919FVP4"/>
<dbReference type="Gene3D" id="1.10.357.10">
    <property type="entry name" value="Tetracycline Repressor, domain 2"/>
    <property type="match status" value="1"/>
</dbReference>
<reference evidence="6" key="2">
    <citation type="submission" date="2020-09" db="EMBL/GenBank/DDBJ databases">
        <authorList>
            <person name="Sun Q."/>
            <person name="Zhou Y."/>
        </authorList>
    </citation>
    <scope>NUCLEOTIDE SEQUENCE</scope>
    <source>
        <strain evidence="6">CGMCC 4.7398</strain>
    </source>
</reference>
<dbReference type="PANTHER" id="PTHR30055:SF234">
    <property type="entry name" value="HTH-TYPE TRANSCRIPTIONAL REGULATOR BETI"/>
    <property type="match status" value="1"/>
</dbReference>
<dbReference type="EMBL" id="BNAS01000003">
    <property type="protein sequence ID" value="GHH73358.1"/>
    <property type="molecule type" value="Genomic_DNA"/>
</dbReference>
<organism evidence="6 7">
    <name type="scientific">Promicromonospora soli</name>
    <dbReference type="NCBI Taxonomy" id="2035533"/>
    <lineage>
        <taxon>Bacteria</taxon>
        <taxon>Bacillati</taxon>
        <taxon>Actinomycetota</taxon>
        <taxon>Actinomycetes</taxon>
        <taxon>Micrococcales</taxon>
        <taxon>Promicromonosporaceae</taxon>
        <taxon>Promicromonospora</taxon>
    </lineage>
</organism>
<dbReference type="SUPFAM" id="SSF46689">
    <property type="entry name" value="Homeodomain-like"/>
    <property type="match status" value="1"/>
</dbReference>
<keyword evidence="7" id="KW-1185">Reference proteome</keyword>
<evidence type="ECO:0000259" key="5">
    <source>
        <dbReference type="PROSITE" id="PS50977"/>
    </source>
</evidence>
<dbReference type="Proteomes" id="UP000627369">
    <property type="component" value="Unassembled WGS sequence"/>
</dbReference>
<evidence type="ECO:0000256" key="2">
    <source>
        <dbReference type="ARBA" id="ARBA00023125"/>
    </source>
</evidence>
<accession>A0A919FVP4</accession>
<dbReference type="InterPro" id="IPR001647">
    <property type="entry name" value="HTH_TetR"/>
</dbReference>
<name>A0A919FVP4_9MICO</name>
<sequence length="201" mass="21513">MPIGRRERAKQDKRERIMAAARELLAQHGVSGVTTQEIADRADVAIGTLYLYASTKAELLIMVQNQKFAAAIDEGLVAASDAAEQGALESAVALIRPVVVCVREHVENGRTYLHELVFGDPAEPYRREGLVLAARLEHGVIGVLTRDGSIDATVAALLARVITAVIHVSTTATVYLHRSDDAVLADIREQIGAVLASRAAA</sequence>
<proteinExistence type="predicted"/>
<keyword evidence="1" id="KW-0805">Transcription regulation</keyword>
<dbReference type="InterPro" id="IPR050109">
    <property type="entry name" value="HTH-type_TetR-like_transc_reg"/>
</dbReference>
<evidence type="ECO:0000256" key="1">
    <source>
        <dbReference type="ARBA" id="ARBA00023015"/>
    </source>
</evidence>
<reference evidence="6" key="1">
    <citation type="journal article" date="2014" name="Int. J. Syst. Evol. Microbiol.">
        <title>Complete genome sequence of Corynebacterium casei LMG S-19264T (=DSM 44701T), isolated from a smear-ripened cheese.</title>
        <authorList>
            <consortium name="US DOE Joint Genome Institute (JGI-PGF)"/>
            <person name="Walter F."/>
            <person name="Albersmeier A."/>
            <person name="Kalinowski J."/>
            <person name="Ruckert C."/>
        </authorList>
    </citation>
    <scope>NUCLEOTIDE SEQUENCE</scope>
    <source>
        <strain evidence="6">CGMCC 4.7398</strain>
    </source>
</reference>
<dbReference type="GO" id="GO:0000976">
    <property type="term" value="F:transcription cis-regulatory region binding"/>
    <property type="evidence" value="ECO:0007669"/>
    <property type="project" value="TreeGrafter"/>
</dbReference>
<dbReference type="PANTHER" id="PTHR30055">
    <property type="entry name" value="HTH-TYPE TRANSCRIPTIONAL REGULATOR RUTR"/>
    <property type="match status" value="1"/>
</dbReference>
<dbReference type="Pfam" id="PF00440">
    <property type="entry name" value="TetR_N"/>
    <property type="match status" value="1"/>
</dbReference>
<feature type="domain" description="HTH tetR-type" evidence="5">
    <location>
        <begin position="11"/>
        <end position="71"/>
    </location>
</feature>